<evidence type="ECO:0000256" key="7">
    <source>
        <dbReference type="SAM" id="MobiDB-lite"/>
    </source>
</evidence>
<name>A0AAN9IPY4_CLITE</name>
<keyword evidence="4" id="KW-0804">Transcription</keyword>
<dbReference type="InterPro" id="IPR016177">
    <property type="entry name" value="DNA-bd_dom_sf"/>
</dbReference>
<reference evidence="9 10" key="1">
    <citation type="submission" date="2024-01" db="EMBL/GenBank/DDBJ databases">
        <title>The genomes of 5 underutilized Papilionoideae crops provide insights into root nodulation and disease resistance.</title>
        <authorList>
            <person name="Yuan L."/>
        </authorList>
    </citation>
    <scope>NUCLEOTIDE SEQUENCE [LARGE SCALE GENOMIC DNA]</scope>
    <source>
        <strain evidence="9">LY-2023</strain>
        <tissue evidence="9">Leaf</tissue>
    </source>
</reference>
<evidence type="ECO:0000256" key="5">
    <source>
        <dbReference type="ARBA" id="ARBA00023242"/>
    </source>
</evidence>
<keyword evidence="2" id="KW-0805">Transcription regulation</keyword>
<dbReference type="SUPFAM" id="SSF54171">
    <property type="entry name" value="DNA-binding domain"/>
    <property type="match status" value="1"/>
</dbReference>
<dbReference type="EMBL" id="JAYKXN010000005">
    <property type="protein sequence ID" value="KAK7284110.1"/>
    <property type="molecule type" value="Genomic_DNA"/>
</dbReference>
<dbReference type="InterPro" id="IPR036955">
    <property type="entry name" value="AP2/ERF_dom_sf"/>
</dbReference>
<evidence type="ECO:0000256" key="4">
    <source>
        <dbReference type="ARBA" id="ARBA00023163"/>
    </source>
</evidence>
<comment type="caution">
    <text evidence="9">The sequence shown here is derived from an EMBL/GenBank/DDBJ whole genome shotgun (WGS) entry which is preliminary data.</text>
</comment>
<evidence type="ECO:0000256" key="3">
    <source>
        <dbReference type="ARBA" id="ARBA00023125"/>
    </source>
</evidence>
<feature type="region of interest" description="Disordered" evidence="7">
    <location>
        <begin position="171"/>
        <end position="194"/>
    </location>
</feature>
<dbReference type="CDD" id="cd00018">
    <property type="entry name" value="AP2"/>
    <property type="match status" value="1"/>
</dbReference>
<dbReference type="PRINTS" id="PR00367">
    <property type="entry name" value="ETHRSPELEMNT"/>
</dbReference>
<dbReference type="PANTHER" id="PTHR31190">
    <property type="entry name" value="DNA-BINDING DOMAIN"/>
    <property type="match status" value="1"/>
</dbReference>
<dbReference type="GO" id="GO:0005634">
    <property type="term" value="C:nucleus"/>
    <property type="evidence" value="ECO:0007669"/>
    <property type="project" value="UniProtKB-SubCell"/>
</dbReference>
<feature type="compositionally biased region" description="Polar residues" evidence="7">
    <location>
        <begin position="174"/>
        <end position="186"/>
    </location>
</feature>
<evidence type="ECO:0000259" key="8">
    <source>
        <dbReference type="PROSITE" id="PS51032"/>
    </source>
</evidence>
<organism evidence="9 10">
    <name type="scientific">Clitoria ternatea</name>
    <name type="common">Butterfly pea</name>
    <dbReference type="NCBI Taxonomy" id="43366"/>
    <lineage>
        <taxon>Eukaryota</taxon>
        <taxon>Viridiplantae</taxon>
        <taxon>Streptophyta</taxon>
        <taxon>Embryophyta</taxon>
        <taxon>Tracheophyta</taxon>
        <taxon>Spermatophyta</taxon>
        <taxon>Magnoliopsida</taxon>
        <taxon>eudicotyledons</taxon>
        <taxon>Gunneridae</taxon>
        <taxon>Pentapetalae</taxon>
        <taxon>rosids</taxon>
        <taxon>fabids</taxon>
        <taxon>Fabales</taxon>
        <taxon>Fabaceae</taxon>
        <taxon>Papilionoideae</taxon>
        <taxon>50 kb inversion clade</taxon>
        <taxon>NPAAA clade</taxon>
        <taxon>indigoferoid/millettioid clade</taxon>
        <taxon>Phaseoleae</taxon>
        <taxon>Clitoria</taxon>
    </lineage>
</organism>
<dbReference type="GO" id="GO:0003700">
    <property type="term" value="F:DNA-binding transcription factor activity"/>
    <property type="evidence" value="ECO:0007669"/>
    <property type="project" value="InterPro"/>
</dbReference>
<keyword evidence="10" id="KW-1185">Reference proteome</keyword>
<proteinExistence type="inferred from homology"/>
<dbReference type="Proteomes" id="UP001359559">
    <property type="component" value="Unassembled WGS sequence"/>
</dbReference>
<comment type="similarity">
    <text evidence="6">Belongs to the AP2/ERF transcription factor family. ERF subfamily.</text>
</comment>
<dbReference type="GO" id="GO:0003677">
    <property type="term" value="F:DNA binding"/>
    <property type="evidence" value="ECO:0007669"/>
    <property type="project" value="UniProtKB-KW"/>
</dbReference>
<keyword evidence="3" id="KW-0238">DNA-binding</keyword>
<dbReference type="FunFam" id="3.30.730.10:FF:000001">
    <property type="entry name" value="Ethylene-responsive transcription factor 2"/>
    <property type="match status" value="1"/>
</dbReference>
<feature type="domain" description="AP2/ERF" evidence="8">
    <location>
        <begin position="77"/>
        <end position="135"/>
    </location>
</feature>
<dbReference type="InterPro" id="IPR001471">
    <property type="entry name" value="AP2/ERF_dom"/>
</dbReference>
<dbReference type="Pfam" id="PF00847">
    <property type="entry name" value="AP2"/>
    <property type="match status" value="1"/>
</dbReference>
<dbReference type="GO" id="GO:0009873">
    <property type="term" value="P:ethylene-activated signaling pathway"/>
    <property type="evidence" value="ECO:0007669"/>
    <property type="project" value="InterPro"/>
</dbReference>
<evidence type="ECO:0000256" key="2">
    <source>
        <dbReference type="ARBA" id="ARBA00023015"/>
    </source>
</evidence>
<dbReference type="Gene3D" id="3.30.730.10">
    <property type="entry name" value="AP2/ERF domain"/>
    <property type="match status" value="1"/>
</dbReference>
<accession>A0AAN9IPY4</accession>
<dbReference type="InterPro" id="IPR044808">
    <property type="entry name" value="ERF_plant"/>
</dbReference>
<evidence type="ECO:0000256" key="6">
    <source>
        <dbReference type="ARBA" id="ARBA00024343"/>
    </source>
</evidence>
<evidence type="ECO:0000313" key="10">
    <source>
        <dbReference type="Proteomes" id="UP001359559"/>
    </source>
</evidence>
<evidence type="ECO:0000313" key="9">
    <source>
        <dbReference type="EMBL" id="KAK7284110.1"/>
    </source>
</evidence>
<dbReference type="PANTHER" id="PTHR31190:SF469">
    <property type="entry name" value="ETHYLENE-RESPONSIVE TRANSCRIPTION FACTOR 1B-LIKE"/>
    <property type="match status" value="1"/>
</dbReference>
<keyword evidence="5" id="KW-0539">Nucleus</keyword>
<sequence>MTSPFFHHSEYWGTLNNKEPSNILFEPFLSKAIDYDPIHDSLSFDMIDHSPQAPSQEPKLLVLKSEAEEVVETKKKSYVGVRRRPWGKFAAEIRDTTRKGKRVWLGTFDSAEEAALAYDQAAFSMRGSSAVLNFPVKIVKESLQEMNYYAGCRQGCSPAMEIKKRHIIRRKLSSSKGKQSSNNYNNKGKEELEGSSSVMVLEDLGTEYLEALLSMSDQSASSCS</sequence>
<dbReference type="SMART" id="SM00380">
    <property type="entry name" value="AP2"/>
    <property type="match status" value="1"/>
</dbReference>
<gene>
    <name evidence="9" type="ORF">RJT34_18849</name>
</gene>
<dbReference type="PROSITE" id="PS51032">
    <property type="entry name" value="AP2_ERF"/>
    <property type="match status" value="1"/>
</dbReference>
<protein>
    <recommendedName>
        <fullName evidence="8">AP2/ERF domain-containing protein</fullName>
    </recommendedName>
</protein>
<dbReference type="AlphaFoldDB" id="A0AAN9IPY4"/>
<comment type="subcellular location">
    <subcellularLocation>
        <location evidence="1">Nucleus</location>
    </subcellularLocation>
</comment>
<evidence type="ECO:0000256" key="1">
    <source>
        <dbReference type="ARBA" id="ARBA00004123"/>
    </source>
</evidence>